<dbReference type="InterPro" id="IPR007115">
    <property type="entry name" value="6-PTP_synth/QueD"/>
</dbReference>
<dbReference type="HOGENOM" id="CLU_111016_6_3_11"/>
<sequence>MPRPGGRRTALEGRPLFSITVRDHIMIAHSFRGEVFGPAQRLHGATFLVDATFRRAELDDDNIVVDIGLATQELGAVVSELNYRNLDNEPAFAHTNTSTEFLAKVIADRLAERIHKGALGENAKGIAGIQVTLHESHIAWASYERAL</sequence>
<dbReference type="Proteomes" id="UP000001444">
    <property type="component" value="Chromosome"/>
</dbReference>
<dbReference type="InterPro" id="IPR038418">
    <property type="entry name" value="6-PTP_synth/QueD_sf"/>
</dbReference>
<dbReference type="PANTHER" id="PTHR12589:SF7">
    <property type="entry name" value="6-PYRUVOYL TETRAHYDROBIOPTERIN SYNTHASE"/>
    <property type="match status" value="1"/>
</dbReference>
<dbReference type="GO" id="GO:0070497">
    <property type="term" value="F:6-carboxytetrahydropterin synthase activity"/>
    <property type="evidence" value="ECO:0007669"/>
    <property type="project" value="UniProtKB-EC"/>
</dbReference>
<evidence type="ECO:0000256" key="4">
    <source>
        <dbReference type="ARBA" id="ARBA00012982"/>
    </source>
</evidence>
<keyword evidence="7" id="KW-0862">Zinc</keyword>
<evidence type="ECO:0000313" key="12">
    <source>
        <dbReference type="Proteomes" id="UP000001444"/>
    </source>
</evidence>
<dbReference type="SUPFAM" id="SSF55620">
    <property type="entry name" value="Tetrahydrobiopterin biosynthesis enzymes-like"/>
    <property type="match status" value="1"/>
</dbReference>
<comment type="pathway">
    <text evidence="2">Purine metabolism; 7-cyano-7-deazaguanine biosynthesis.</text>
</comment>
<evidence type="ECO:0000256" key="9">
    <source>
        <dbReference type="ARBA" id="ARBA00031449"/>
    </source>
</evidence>
<organism evidence="11 12">
    <name type="scientific">Streptomyces scabiei (strain 87.22)</name>
    <dbReference type="NCBI Taxonomy" id="680198"/>
    <lineage>
        <taxon>Bacteria</taxon>
        <taxon>Bacillati</taxon>
        <taxon>Actinomycetota</taxon>
        <taxon>Actinomycetes</taxon>
        <taxon>Kitasatosporales</taxon>
        <taxon>Streptomycetaceae</taxon>
        <taxon>Streptomyces</taxon>
    </lineage>
</organism>
<dbReference type="KEGG" id="scb:SCAB_15941"/>
<dbReference type="Pfam" id="PF01242">
    <property type="entry name" value="PTPS"/>
    <property type="match status" value="1"/>
</dbReference>
<name>C9ZBP0_STRSW</name>
<dbReference type="PANTHER" id="PTHR12589">
    <property type="entry name" value="PYRUVOYL TETRAHYDROBIOPTERIN SYNTHASE"/>
    <property type="match status" value="1"/>
</dbReference>
<gene>
    <name evidence="11" type="ordered locus">SCAB_15941</name>
</gene>
<keyword evidence="8" id="KW-0456">Lyase</keyword>
<comment type="catalytic activity">
    <reaction evidence="10">
        <text>7,8-dihydroneopterin 3'-triphosphate + H2O = 6-carboxy-5,6,7,8-tetrahydropterin + triphosphate + acetaldehyde + 2 H(+)</text>
        <dbReference type="Rhea" id="RHEA:27966"/>
        <dbReference type="ChEBI" id="CHEBI:15343"/>
        <dbReference type="ChEBI" id="CHEBI:15377"/>
        <dbReference type="ChEBI" id="CHEBI:15378"/>
        <dbReference type="ChEBI" id="CHEBI:18036"/>
        <dbReference type="ChEBI" id="CHEBI:58462"/>
        <dbReference type="ChEBI" id="CHEBI:61032"/>
        <dbReference type="EC" id="4.1.2.50"/>
    </reaction>
</comment>
<evidence type="ECO:0000256" key="7">
    <source>
        <dbReference type="ARBA" id="ARBA00022833"/>
    </source>
</evidence>
<accession>C9ZBP0</accession>
<proteinExistence type="inferred from homology"/>
<evidence type="ECO:0000256" key="5">
    <source>
        <dbReference type="ARBA" id="ARBA00018141"/>
    </source>
</evidence>
<protein>
    <recommendedName>
        <fullName evidence="5">6-carboxy-5,6,7,8-tetrahydropterin synthase</fullName>
        <ecNumber evidence="4">4.1.2.50</ecNumber>
    </recommendedName>
    <alternativeName>
        <fullName evidence="9">Queuosine biosynthesis protein QueD</fullName>
    </alternativeName>
</protein>
<keyword evidence="6" id="KW-0479">Metal-binding</keyword>
<dbReference type="EC" id="4.1.2.50" evidence="4"/>
<comment type="similarity">
    <text evidence="3">Belongs to the PTPS family. QueD subfamily.</text>
</comment>
<dbReference type="UniPathway" id="UPA00391"/>
<evidence type="ECO:0000256" key="10">
    <source>
        <dbReference type="ARBA" id="ARBA00048807"/>
    </source>
</evidence>
<reference evidence="11 12" key="1">
    <citation type="journal article" date="2010" name="Mol. Plant Microbe Interact.">
        <title>Streptomyces scabies 87-22 contains a coronafacic acid-like biosynthetic cluster that contributes to plant-microbe interactions.</title>
        <authorList>
            <person name="Bignell D.R."/>
            <person name="Seipke R.F."/>
            <person name="Huguet-Tapia J.C."/>
            <person name="Chambers A.H."/>
            <person name="Parry R.J."/>
            <person name="Loria R."/>
        </authorList>
    </citation>
    <scope>NUCLEOTIDE SEQUENCE [LARGE SCALE GENOMIC DNA]</scope>
    <source>
        <strain evidence="11 12">87.22</strain>
    </source>
</reference>
<evidence type="ECO:0000256" key="3">
    <source>
        <dbReference type="ARBA" id="ARBA00008900"/>
    </source>
</evidence>
<dbReference type="GO" id="GO:0046872">
    <property type="term" value="F:metal ion binding"/>
    <property type="evidence" value="ECO:0007669"/>
    <property type="project" value="UniProtKB-KW"/>
</dbReference>
<comment type="cofactor">
    <cofactor evidence="1">
        <name>Zn(2+)</name>
        <dbReference type="ChEBI" id="CHEBI:29105"/>
    </cofactor>
</comment>
<evidence type="ECO:0000256" key="8">
    <source>
        <dbReference type="ARBA" id="ARBA00023239"/>
    </source>
</evidence>
<evidence type="ECO:0000313" key="11">
    <source>
        <dbReference type="EMBL" id="CBG68735.1"/>
    </source>
</evidence>
<keyword evidence="12" id="KW-1185">Reference proteome</keyword>
<evidence type="ECO:0000256" key="6">
    <source>
        <dbReference type="ARBA" id="ARBA00022723"/>
    </source>
</evidence>
<evidence type="ECO:0000256" key="1">
    <source>
        <dbReference type="ARBA" id="ARBA00001947"/>
    </source>
</evidence>
<dbReference type="EMBL" id="FN554889">
    <property type="protein sequence ID" value="CBG68735.1"/>
    <property type="molecule type" value="Genomic_DNA"/>
</dbReference>
<dbReference type="AlphaFoldDB" id="C9ZBP0"/>
<dbReference type="FunFam" id="3.30.479.10:FF:000005">
    <property type="entry name" value="6-pyruvoyl tetrahydropterin synthase"/>
    <property type="match status" value="1"/>
</dbReference>
<dbReference type="STRING" id="680198.SCAB_15941"/>
<dbReference type="Gene3D" id="3.30.479.10">
    <property type="entry name" value="6-pyruvoyl tetrahydropterin synthase/QueD"/>
    <property type="match status" value="1"/>
</dbReference>
<dbReference type="eggNOG" id="COG0720">
    <property type="taxonomic scope" value="Bacteria"/>
</dbReference>
<evidence type="ECO:0000256" key="2">
    <source>
        <dbReference type="ARBA" id="ARBA00005061"/>
    </source>
</evidence>